<dbReference type="SUPFAM" id="SSF109604">
    <property type="entry name" value="HD-domain/PDEase-like"/>
    <property type="match status" value="1"/>
</dbReference>
<sequence length="282" mass="30523">MPITPQELIANLGDLPPLPQVASQVLRVSADPDATAEDLRKVISMDQALTSQILKISNSAMFGMMREVTTLTQAIMTLGFSTIKSVVIASSAKNLYHRGTVGLQERLIWEHALVSAIASRAFAKSLRFARVEEAFIGGLLHDIGKSVMGVKFPERYSSLLRTVYNENGVCIQLELDTFGFDHAMVGEALVTQWNLAPSLQAAVRWHHDPIQAGADHQPLAAIVALANHLALEEKVGIGDPAHLEGASQQAMEILKLGPEALAGLKEGVRSAIEQDKTMIAEF</sequence>
<dbReference type="Pfam" id="PF08668">
    <property type="entry name" value="HDOD"/>
    <property type="match status" value="1"/>
</dbReference>
<dbReference type="InterPro" id="IPR013976">
    <property type="entry name" value="HDOD"/>
</dbReference>
<evidence type="ECO:0000313" key="2">
    <source>
        <dbReference type="EMBL" id="BDU68679.1"/>
    </source>
</evidence>
<dbReference type="RefSeq" id="WP_286355313.1">
    <property type="nucleotide sequence ID" value="NZ_AP027079.1"/>
</dbReference>
<dbReference type="PROSITE" id="PS51833">
    <property type="entry name" value="HDOD"/>
    <property type="match status" value="1"/>
</dbReference>
<dbReference type="InterPro" id="IPR003607">
    <property type="entry name" value="HD/PDEase_dom"/>
</dbReference>
<dbReference type="PANTHER" id="PTHR33525:SF3">
    <property type="entry name" value="RIBONUCLEASE Y"/>
    <property type="match status" value="1"/>
</dbReference>
<dbReference type="Gene3D" id="1.10.3210.10">
    <property type="entry name" value="Hypothetical protein af1432"/>
    <property type="match status" value="1"/>
</dbReference>
<dbReference type="PANTHER" id="PTHR33525">
    <property type="match status" value="1"/>
</dbReference>
<keyword evidence="3" id="KW-1185">Reference proteome</keyword>
<reference evidence="3" key="1">
    <citation type="journal article" date="2023" name="Int. J. Syst. Evol. Microbiol.">
        <title>Mesoterricola silvestris gen. nov., sp. nov., Mesoterricola sediminis sp. nov., Geothrix oryzae sp. nov., Geothrix edaphica sp. nov., Geothrix rubra sp. nov., and Geothrix limicola sp. nov., six novel members of Acidobacteriota isolated from soils.</title>
        <authorList>
            <person name="Itoh H."/>
            <person name="Sugisawa Y."/>
            <person name="Mise K."/>
            <person name="Xu Z."/>
            <person name="Kuniyasu M."/>
            <person name="Ushijima N."/>
            <person name="Kawano K."/>
            <person name="Kobayashi E."/>
            <person name="Shiratori Y."/>
            <person name="Masuda Y."/>
            <person name="Senoo K."/>
        </authorList>
    </citation>
    <scope>NUCLEOTIDE SEQUENCE [LARGE SCALE GENOMIC DNA]</scope>
    <source>
        <strain evidence="3">Red222</strain>
    </source>
</reference>
<evidence type="ECO:0000259" key="1">
    <source>
        <dbReference type="PROSITE" id="PS51833"/>
    </source>
</evidence>
<gene>
    <name evidence="2" type="ORF">GETHOR_07800</name>
</gene>
<accession>A0ABM8DP22</accession>
<dbReference type="CDD" id="cd00077">
    <property type="entry name" value="HDc"/>
    <property type="match status" value="1"/>
</dbReference>
<dbReference type="Proteomes" id="UP001242010">
    <property type="component" value="Chromosome"/>
</dbReference>
<dbReference type="NCBIfam" id="TIGR00277">
    <property type="entry name" value="HDIG"/>
    <property type="match status" value="1"/>
</dbReference>
<protein>
    <submittedName>
        <fullName evidence="2">HD family phosphohydrolase</fullName>
    </submittedName>
</protein>
<feature type="domain" description="HDOD" evidence="1">
    <location>
        <begin position="15"/>
        <end position="209"/>
    </location>
</feature>
<dbReference type="EMBL" id="AP027079">
    <property type="protein sequence ID" value="BDU68679.1"/>
    <property type="molecule type" value="Genomic_DNA"/>
</dbReference>
<evidence type="ECO:0000313" key="3">
    <source>
        <dbReference type="Proteomes" id="UP001242010"/>
    </source>
</evidence>
<organism evidence="2 3">
    <name type="scientific">Geothrix oryzae</name>
    <dbReference type="NCBI Taxonomy" id="2927975"/>
    <lineage>
        <taxon>Bacteria</taxon>
        <taxon>Pseudomonadati</taxon>
        <taxon>Acidobacteriota</taxon>
        <taxon>Holophagae</taxon>
        <taxon>Holophagales</taxon>
        <taxon>Holophagaceae</taxon>
        <taxon>Geothrix</taxon>
    </lineage>
</organism>
<dbReference type="InterPro" id="IPR006675">
    <property type="entry name" value="HDIG_dom"/>
</dbReference>
<proteinExistence type="predicted"/>
<name>A0ABM8DP22_9BACT</name>
<dbReference type="InterPro" id="IPR052340">
    <property type="entry name" value="RNase_Y/CdgJ"/>
</dbReference>